<protein>
    <recommendedName>
        <fullName evidence="1">DUF8097 domain-containing protein</fullName>
    </recommendedName>
</protein>
<keyword evidence="3" id="KW-1185">Reference proteome</keyword>
<dbReference type="EMBL" id="RAPO01000002">
    <property type="protein sequence ID" value="RKD95232.1"/>
    <property type="molecule type" value="Genomic_DNA"/>
</dbReference>
<dbReference type="AlphaFoldDB" id="A0A419WIQ5"/>
<dbReference type="InterPro" id="IPR058410">
    <property type="entry name" value="DUF8097"/>
</dbReference>
<sequence>MGRPWKRIALDFVVGITALIAARQLRLLEGDADSDDGDDDDRSVRLDPEWALVGAASSVGWTYAYDIDALGLRRSAKRRLALTACWTLFSRRFLPNDVSNDVSRTYSHTVGTGIGALCYRFWFGLVRPRPGSWGSNGASE</sequence>
<evidence type="ECO:0000259" key="1">
    <source>
        <dbReference type="Pfam" id="PF26397"/>
    </source>
</evidence>
<dbReference type="Proteomes" id="UP000283805">
    <property type="component" value="Unassembled WGS sequence"/>
</dbReference>
<accession>A0A419WIQ5</accession>
<reference evidence="2 3" key="1">
    <citation type="submission" date="2018-09" db="EMBL/GenBank/DDBJ databases">
        <title>Genomic Encyclopedia of Archaeal and Bacterial Type Strains, Phase II (KMG-II): from individual species to whole genera.</title>
        <authorList>
            <person name="Goeker M."/>
        </authorList>
    </citation>
    <scope>NUCLEOTIDE SEQUENCE [LARGE SCALE GENOMIC DNA]</scope>
    <source>
        <strain evidence="2 3">DSM 13151</strain>
    </source>
</reference>
<dbReference type="RefSeq" id="WP_120244527.1">
    <property type="nucleotide sequence ID" value="NZ_RAPO01000002.1"/>
</dbReference>
<evidence type="ECO:0000313" key="2">
    <source>
        <dbReference type="EMBL" id="RKD95232.1"/>
    </source>
</evidence>
<organism evidence="2 3">
    <name type="scientific">Halopiger aswanensis</name>
    <dbReference type="NCBI Taxonomy" id="148449"/>
    <lineage>
        <taxon>Archaea</taxon>
        <taxon>Methanobacteriati</taxon>
        <taxon>Methanobacteriota</taxon>
        <taxon>Stenosarchaea group</taxon>
        <taxon>Halobacteria</taxon>
        <taxon>Halobacteriales</taxon>
        <taxon>Natrialbaceae</taxon>
        <taxon>Halopiger</taxon>
    </lineage>
</organism>
<dbReference type="OrthoDB" id="209828at2157"/>
<feature type="domain" description="DUF8097" evidence="1">
    <location>
        <begin position="1"/>
        <end position="132"/>
    </location>
</feature>
<gene>
    <name evidence="2" type="ORF">ATJ93_2084</name>
</gene>
<name>A0A419WIQ5_9EURY</name>
<proteinExistence type="predicted"/>
<dbReference type="Pfam" id="PF26397">
    <property type="entry name" value="DUF8097"/>
    <property type="match status" value="1"/>
</dbReference>
<evidence type="ECO:0000313" key="3">
    <source>
        <dbReference type="Proteomes" id="UP000283805"/>
    </source>
</evidence>
<comment type="caution">
    <text evidence="2">The sequence shown here is derived from an EMBL/GenBank/DDBJ whole genome shotgun (WGS) entry which is preliminary data.</text>
</comment>